<evidence type="ECO:0000256" key="2">
    <source>
        <dbReference type="ARBA" id="ARBA00022603"/>
    </source>
</evidence>
<keyword evidence="6" id="KW-1185">Reference proteome</keyword>
<keyword evidence="3" id="KW-0808">Transferase</keyword>
<organism evidence="5 6">
    <name type="scientific">Dactylosporangium fulvum</name>
    <dbReference type="NCBI Taxonomy" id="53359"/>
    <lineage>
        <taxon>Bacteria</taxon>
        <taxon>Bacillati</taxon>
        <taxon>Actinomycetota</taxon>
        <taxon>Actinomycetes</taxon>
        <taxon>Micromonosporales</taxon>
        <taxon>Micromonosporaceae</taxon>
        <taxon>Dactylosporangium</taxon>
    </lineage>
</organism>
<dbReference type="Gene3D" id="3.40.50.150">
    <property type="entry name" value="Vaccinia Virus protein VP39"/>
    <property type="match status" value="1"/>
</dbReference>
<evidence type="ECO:0000256" key="1">
    <source>
        <dbReference type="ARBA" id="ARBA00008361"/>
    </source>
</evidence>
<dbReference type="InterPro" id="IPR013216">
    <property type="entry name" value="Methyltransf_11"/>
</dbReference>
<dbReference type="InterPro" id="IPR029063">
    <property type="entry name" value="SAM-dependent_MTases_sf"/>
</dbReference>
<evidence type="ECO:0000313" key="5">
    <source>
        <dbReference type="EMBL" id="UWP86562.1"/>
    </source>
</evidence>
<dbReference type="SUPFAM" id="SSF53335">
    <property type="entry name" value="S-adenosyl-L-methionine-dependent methyltransferases"/>
    <property type="match status" value="1"/>
</dbReference>
<evidence type="ECO:0000313" key="6">
    <source>
        <dbReference type="Proteomes" id="UP001059617"/>
    </source>
</evidence>
<evidence type="ECO:0000256" key="3">
    <source>
        <dbReference type="ARBA" id="ARBA00022679"/>
    </source>
</evidence>
<evidence type="ECO:0000259" key="4">
    <source>
        <dbReference type="Pfam" id="PF08241"/>
    </source>
</evidence>
<proteinExistence type="inferred from homology"/>
<gene>
    <name evidence="5" type="ORF">Dfulv_20910</name>
</gene>
<name>A0ABY5WAI9_9ACTN</name>
<dbReference type="PANTHER" id="PTHR44942">
    <property type="entry name" value="METHYLTRANSF_11 DOMAIN-CONTAINING PROTEIN"/>
    <property type="match status" value="1"/>
</dbReference>
<reference evidence="5" key="2">
    <citation type="submission" date="2022-09" db="EMBL/GenBank/DDBJ databases">
        <title>Biosynthetic gene clusters of Dactylosporangioum fulvum.</title>
        <authorList>
            <person name="Caradec T."/>
        </authorList>
    </citation>
    <scope>NUCLEOTIDE SEQUENCE</scope>
    <source>
        <strain evidence="5">NRRL B-16292</strain>
    </source>
</reference>
<reference evidence="5" key="1">
    <citation type="submission" date="2021-04" db="EMBL/GenBank/DDBJ databases">
        <authorList>
            <person name="Hartkoorn R.C."/>
            <person name="Beaudoing E."/>
            <person name="Hot D."/>
        </authorList>
    </citation>
    <scope>NUCLEOTIDE SEQUENCE</scope>
    <source>
        <strain evidence="5">NRRL B-16292</strain>
    </source>
</reference>
<keyword evidence="2 5" id="KW-0489">Methyltransferase</keyword>
<sequence>MTMPREQRRVFGEVADAYDDVRPGYRAEILDLITTYAGRMPRTVVESGAGTGKGTVLLRSLGVPLTCVEPDPEMAALLTRRFDGDDRVSVVVSRFEDWNPPPGGVDLLASAQAWHWVDHTRRTRLAAEALVPGGVLAVFGHDFGFADAGLRAAMHAVYLQHAPEIADRPGRPVHTLHPGAFDPEELRGSSWFTDVEEQQVETVVSYDTARYLTLLSTFSPHRMLPEQQRSRLHRALADLVDARGGVVEQKLTTGLWLARRLS</sequence>
<comment type="similarity">
    <text evidence="1">Belongs to the methyltransferase superfamily.</text>
</comment>
<feature type="domain" description="Methyltransferase type 11" evidence="4">
    <location>
        <begin position="46"/>
        <end position="137"/>
    </location>
</feature>
<protein>
    <submittedName>
        <fullName evidence="5">Class I SAM-dependent methyltransferase</fullName>
    </submittedName>
</protein>
<dbReference type="GO" id="GO:0008168">
    <property type="term" value="F:methyltransferase activity"/>
    <property type="evidence" value="ECO:0007669"/>
    <property type="project" value="UniProtKB-KW"/>
</dbReference>
<dbReference type="Proteomes" id="UP001059617">
    <property type="component" value="Chromosome"/>
</dbReference>
<dbReference type="GO" id="GO:0032259">
    <property type="term" value="P:methylation"/>
    <property type="evidence" value="ECO:0007669"/>
    <property type="project" value="UniProtKB-KW"/>
</dbReference>
<dbReference type="CDD" id="cd02440">
    <property type="entry name" value="AdoMet_MTases"/>
    <property type="match status" value="1"/>
</dbReference>
<dbReference type="EMBL" id="CP073720">
    <property type="protein sequence ID" value="UWP86562.1"/>
    <property type="molecule type" value="Genomic_DNA"/>
</dbReference>
<dbReference type="Pfam" id="PF08241">
    <property type="entry name" value="Methyltransf_11"/>
    <property type="match status" value="1"/>
</dbReference>
<dbReference type="PANTHER" id="PTHR44942:SF4">
    <property type="entry name" value="METHYLTRANSFERASE TYPE 11 DOMAIN-CONTAINING PROTEIN"/>
    <property type="match status" value="1"/>
</dbReference>
<dbReference type="InterPro" id="IPR051052">
    <property type="entry name" value="Diverse_substrate_MTase"/>
</dbReference>
<dbReference type="RefSeq" id="WP_259865856.1">
    <property type="nucleotide sequence ID" value="NZ_BAAAST010000003.1"/>
</dbReference>
<accession>A0ABY5WAI9</accession>